<name>A0A542XAE1_9MICO</name>
<feature type="compositionally biased region" description="Acidic residues" evidence="1">
    <location>
        <begin position="299"/>
        <end position="309"/>
    </location>
</feature>
<dbReference type="EMBL" id="VFOK01000001">
    <property type="protein sequence ID" value="TQL32770.1"/>
    <property type="molecule type" value="Genomic_DNA"/>
</dbReference>
<dbReference type="AlphaFoldDB" id="A0A542XAE1"/>
<dbReference type="OrthoDB" id="3733464at2"/>
<dbReference type="Pfam" id="PF09754">
    <property type="entry name" value="PAC2"/>
    <property type="match status" value="1"/>
</dbReference>
<reference evidence="2 3" key="1">
    <citation type="submission" date="2019-06" db="EMBL/GenBank/DDBJ databases">
        <title>Sequencing the genomes of 1000 actinobacteria strains.</title>
        <authorList>
            <person name="Klenk H.-P."/>
        </authorList>
    </citation>
    <scope>NUCLEOTIDE SEQUENCE [LARGE SCALE GENOMIC DNA]</scope>
    <source>
        <strain evidence="2 3">DSM 24617</strain>
    </source>
</reference>
<dbReference type="RefSeq" id="WP_142004834.1">
    <property type="nucleotide sequence ID" value="NZ_CAJTBP010000001.1"/>
</dbReference>
<sequence>MLDPAALYRLETDPTRDDLHASTLIVALGGLIDAGMTQRLMIDHVLEVSDAEVIASFDIDQLLDYRGRRPAMTFSSDQLTSYDDPTLLLHRVTDEEGNAFFVLEGPEPDYQWERVVEAVRQLVRLLGVRLVVSAQGIPMAVPHTRPVGMTRYASDRSLIPENDPVFGTMQIPSSLENLLHLRLAESGTDTVGFAVHVPHYLAQVEFGDAAVAALEAIHGVTGLAIPITDLAAQAGLHRAEIARQIEENPEVTQVVSGLEQQYDTFMEGRERKSLLATEMAELPSADEIGAQLEQFLREETDEVDEDEAVESDRHDEGPDFLR</sequence>
<evidence type="ECO:0000256" key="1">
    <source>
        <dbReference type="SAM" id="MobiDB-lite"/>
    </source>
</evidence>
<dbReference type="InterPro" id="IPR038389">
    <property type="entry name" value="PSMG2_sf"/>
</dbReference>
<dbReference type="Gene3D" id="3.40.50.10900">
    <property type="entry name" value="PAC-like subunit"/>
    <property type="match status" value="1"/>
</dbReference>
<dbReference type="PIRSF" id="PIRSF028754">
    <property type="entry name" value="UCP028754"/>
    <property type="match status" value="1"/>
</dbReference>
<gene>
    <name evidence="2" type="ORF">FB554_0902</name>
</gene>
<protein>
    <submittedName>
        <fullName evidence="2">Putative ATP-grasp superfamily ATP-dependent carboligase</fullName>
    </submittedName>
</protein>
<feature type="region of interest" description="Disordered" evidence="1">
    <location>
        <begin position="287"/>
        <end position="322"/>
    </location>
</feature>
<feature type="compositionally biased region" description="Basic and acidic residues" evidence="1">
    <location>
        <begin position="310"/>
        <end position="322"/>
    </location>
</feature>
<dbReference type="SUPFAM" id="SSF159659">
    <property type="entry name" value="Cgl1923-like"/>
    <property type="match status" value="1"/>
</dbReference>
<proteinExistence type="predicted"/>
<keyword evidence="3" id="KW-1185">Reference proteome</keyword>
<dbReference type="Gene3D" id="1.10.287.100">
    <property type="match status" value="1"/>
</dbReference>
<accession>A0A542XAE1</accession>
<dbReference type="Proteomes" id="UP000318336">
    <property type="component" value="Unassembled WGS sequence"/>
</dbReference>
<dbReference type="InterPro" id="IPR019151">
    <property type="entry name" value="Proteasome_assmbl_chaperone_2"/>
</dbReference>
<dbReference type="InterPro" id="IPR008492">
    <property type="entry name" value="Rv2714-like"/>
</dbReference>
<evidence type="ECO:0000313" key="3">
    <source>
        <dbReference type="Proteomes" id="UP000318336"/>
    </source>
</evidence>
<dbReference type="GO" id="GO:0016874">
    <property type="term" value="F:ligase activity"/>
    <property type="evidence" value="ECO:0007669"/>
    <property type="project" value="UniProtKB-KW"/>
</dbReference>
<comment type="caution">
    <text evidence="2">The sequence shown here is derived from an EMBL/GenBank/DDBJ whole genome shotgun (WGS) entry which is preliminary data.</text>
</comment>
<evidence type="ECO:0000313" key="2">
    <source>
        <dbReference type="EMBL" id="TQL32770.1"/>
    </source>
</evidence>
<keyword evidence="2" id="KW-0436">Ligase</keyword>
<organism evidence="2 3">
    <name type="scientific">Barrientosiimonas humi</name>
    <dbReference type="NCBI Taxonomy" id="999931"/>
    <lineage>
        <taxon>Bacteria</taxon>
        <taxon>Bacillati</taxon>
        <taxon>Actinomycetota</taxon>
        <taxon>Actinomycetes</taxon>
        <taxon>Micrococcales</taxon>
        <taxon>Dermacoccaceae</taxon>
        <taxon>Barrientosiimonas</taxon>
    </lineage>
</organism>